<feature type="transmembrane region" description="Helical" evidence="5">
    <location>
        <begin position="364"/>
        <end position="393"/>
    </location>
</feature>
<dbReference type="EMBL" id="JAAGBB010000038">
    <property type="protein sequence ID" value="MBR0667607.1"/>
    <property type="molecule type" value="Genomic_DNA"/>
</dbReference>
<evidence type="ECO:0000313" key="8">
    <source>
        <dbReference type="Proteomes" id="UP001196870"/>
    </source>
</evidence>
<gene>
    <name evidence="7" type="ORF">GXW71_24840</name>
</gene>
<feature type="domain" description="O-antigen ligase-related" evidence="6">
    <location>
        <begin position="185"/>
        <end position="343"/>
    </location>
</feature>
<proteinExistence type="predicted"/>
<evidence type="ECO:0000256" key="5">
    <source>
        <dbReference type="SAM" id="Phobius"/>
    </source>
</evidence>
<dbReference type="InterPro" id="IPR051533">
    <property type="entry name" value="WaaL-like"/>
</dbReference>
<dbReference type="PANTHER" id="PTHR37422">
    <property type="entry name" value="TEICHURONIC ACID BIOSYNTHESIS PROTEIN TUAE"/>
    <property type="match status" value="1"/>
</dbReference>
<dbReference type="InterPro" id="IPR007016">
    <property type="entry name" value="O-antigen_ligase-rel_domated"/>
</dbReference>
<feature type="transmembrane region" description="Helical" evidence="5">
    <location>
        <begin position="331"/>
        <end position="352"/>
    </location>
</feature>
<name>A0ABS5F501_9PROT</name>
<dbReference type="RefSeq" id="WP_211855386.1">
    <property type="nucleotide sequence ID" value="NZ_JAAGBB010000038.1"/>
</dbReference>
<keyword evidence="7" id="KW-0436">Ligase</keyword>
<accession>A0ABS5F501</accession>
<evidence type="ECO:0000256" key="4">
    <source>
        <dbReference type="ARBA" id="ARBA00023136"/>
    </source>
</evidence>
<feature type="transmembrane region" description="Helical" evidence="5">
    <location>
        <begin position="28"/>
        <end position="46"/>
    </location>
</feature>
<feature type="transmembrane region" description="Helical" evidence="5">
    <location>
        <begin position="223"/>
        <end position="243"/>
    </location>
</feature>
<protein>
    <submittedName>
        <fullName evidence="7">O-antigen ligase family protein</fullName>
    </submittedName>
</protein>
<dbReference type="Proteomes" id="UP001196870">
    <property type="component" value="Unassembled WGS sequence"/>
</dbReference>
<feature type="transmembrane region" description="Helical" evidence="5">
    <location>
        <begin position="58"/>
        <end position="76"/>
    </location>
</feature>
<comment type="caution">
    <text evidence="7">The sequence shown here is derived from an EMBL/GenBank/DDBJ whole genome shotgun (WGS) entry which is preliminary data.</text>
</comment>
<feature type="transmembrane region" description="Helical" evidence="5">
    <location>
        <begin position="150"/>
        <end position="170"/>
    </location>
</feature>
<dbReference type="PANTHER" id="PTHR37422:SF13">
    <property type="entry name" value="LIPOPOLYSACCHARIDE BIOSYNTHESIS PROTEIN PA4999-RELATED"/>
    <property type="match status" value="1"/>
</dbReference>
<dbReference type="GO" id="GO:0016874">
    <property type="term" value="F:ligase activity"/>
    <property type="evidence" value="ECO:0007669"/>
    <property type="project" value="UniProtKB-KW"/>
</dbReference>
<evidence type="ECO:0000256" key="1">
    <source>
        <dbReference type="ARBA" id="ARBA00004141"/>
    </source>
</evidence>
<evidence type="ECO:0000256" key="2">
    <source>
        <dbReference type="ARBA" id="ARBA00022692"/>
    </source>
</evidence>
<feature type="transmembrane region" description="Helical" evidence="5">
    <location>
        <begin position="113"/>
        <end position="130"/>
    </location>
</feature>
<evidence type="ECO:0000313" key="7">
    <source>
        <dbReference type="EMBL" id="MBR0667607.1"/>
    </source>
</evidence>
<feature type="transmembrane region" description="Helical" evidence="5">
    <location>
        <begin position="200"/>
        <end position="216"/>
    </location>
</feature>
<comment type="subcellular location">
    <subcellularLocation>
        <location evidence="1">Membrane</location>
        <topology evidence="1">Multi-pass membrane protein</topology>
    </subcellularLocation>
</comment>
<feature type="transmembrane region" description="Helical" evidence="5">
    <location>
        <begin position="82"/>
        <end position="101"/>
    </location>
</feature>
<evidence type="ECO:0000256" key="3">
    <source>
        <dbReference type="ARBA" id="ARBA00022989"/>
    </source>
</evidence>
<keyword evidence="2 5" id="KW-0812">Transmembrane</keyword>
<keyword evidence="4 5" id="KW-0472">Membrane</keyword>
<reference evidence="8" key="1">
    <citation type="journal article" date="2021" name="Syst. Appl. Microbiol.">
        <title>Roseomonas hellenica sp. nov., isolated from roots of wild-growing Alkanna tinctoria.</title>
        <authorList>
            <person name="Rat A."/>
            <person name="Naranjo H.D."/>
            <person name="Lebbe L."/>
            <person name="Cnockaert M."/>
            <person name="Krigas N."/>
            <person name="Grigoriadou K."/>
            <person name="Maloupa E."/>
            <person name="Willems A."/>
        </authorList>
    </citation>
    <scope>NUCLEOTIDE SEQUENCE [LARGE SCALE GENOMIC DNA]</scope>
    <source>
        <strain evidence="8">LMG 31523</strain>
    </source>
</reference>
<dbReference type="Pfam" id="PF04932">
    <property type="entry name" value="Wzy_C"/>
    <property type="match status" value="1"/>
</dbReference>
<keyword evidence="8" id="KW-1185">Reference proteome</keyword>
<evidence type="ECO:0000259" key="6">
    <source>
        <dbReference type="Pfam" id="PF04932"/>
    </source>
</evidence>
<sequence>MSRTSPAFPIALLLLVMPAASVLQFRAIAPLALVALVATVVLAWRAEKRPPAPRGAPLWAALALFGWAALSALWALEPKRALLDALSLGGFALLGAAAAGAVARAEDAAKHRLALWLAAGLAAGVELAAIDYATGNALRAAVRGLREAPATLGFGIKPAITVFAVLLPLALAAPIALWMRAALAIAAVAVALWLPAESAKLAILAGLAGGGIAALAPRLTFRLVAAGLAAVILAAPPLFGAVLGSGFNAERLPPSAAHRLVIWDFALERIADRPIAGWGLEASRAVPGGRDVAPERTLQRLHLTSPASRDWFGRSAAQRLPLHPHNGPLQVWLELGLIGAVLAAALVVTLAAAARHRPASMGALVAAAVVGGLSYGVWQGWWIALLLVLIAAANGLPRRSAAPVGAGGASAVRPSPAPGSP</sequence>
<organism evidence="7 8">
    <name type="scientific">Plastoroseomonas hellenica</name>
    <dbReference type="NCBI Taxonomy" id="2687306"/>
    <lineage>
        <taxon>Bacteria</taxon>
        <taxon>Pseudomonadati</taxon>
        <taxon>Pseudomonadota</taxon>
        <taxon>Alphaproteobacteria</taxon>
        <taxon>Acetobacterales</taxon>
        <taxon>Acetobacteraceae</taxon>
        <taxon>Plastoroseomonas</taxon>
    </lineage>
</organism>
<feature type="transmembrane region" description="Helical" evidence="5">
    <location>
        <begin position="177"/>
        <end position="194"/>
    </location>
</feature>
<keyword evidence="3 5" id="KW-1133">Transmembrane helix</keyword>